<evidence type="ECO:0000313" key="3">
    <source>
        <dbReference type="Proteomes" id="UP000299102"/>
    </source>
</evidence>
<evidence type="ECO:0000256" key="1">
    <source>
        <dbReference type="SAM" id="MobiDB-lite"/>
    </source>
</evidence>
<evidence type="ECO:0000313" key="2">
    <source>
        <dbReference type="EMBL" id="GBP83443.1"/>
    </source>
</evidence>
<keyword evidence="3" id="KW-1185">Reference proteome</keyword>
<feature type="compositionally biased region" description="Basic and acidic residues" evidence="1">
    <location>
        <begin position="81"/>
        <end position="93"/>
    </location>
</feature>
<name>A0A4C1Z8I5_EUMVA</name>
<feature type="region of interest" description="Disordered" evidence="1">
    <location>
        <begin position="74"/>
        <end position="94"/>
    </location>
</feature>
<gene>
    <name evidence="2" type="ORF">EVAR_103324_1</name>
</gene>
<feature type="compositionally biased region" description="Polar residues" evidence="1">
    <location>
        <begin position="11"/>
        <end position="21"/>
    </location>
</feature>
<proteinExistence type="predicted"/>
<sequence>MREFPDLHCQRTATKSPIASSRSLMHPSVSAALFAARAWAAAHAIDHPMLISRRASRHRRRSRATRRASVVYRPDLGRGTAVHEGRMRNHEDDATTDETLLSLASCIMPTQNTPVK</sequence>
<comment type="caution">
    <text evidence="2">The sequence shown here is derived from an EMBL/GenBank/DDBJ whole genome shotgun (WGS) entry which is preliminary data.</text>
</comment>
<feature type="region of interest" description="Disordered" evidence="1">
    <location>
        <begin position="1"/>
        <end position="21"/>
    </location>
</feature>
<dbReference type="EMBL" id="BGZK01001622">
    <property type="protein sequence ID" value="GBP83443.1"/>
    <property type="molecule type" value="Genomic_DNA"/>
</dbReference>
<protein>
    <submittedName>
        <fullName evidence="2">Uncharacterized protein</fullName>
    </submittedName>
</protein>
<reference evidence="2 3" key="1">
    <citation type="journal article" date="2019" name="Commun. Biol.">
        <title>The bagworm genome reveals a unique fibroin gene that provides high tensile strength.</title>
        <authorList>
            <person name="Kono N."/>
            <person name="Nakamura H."/>
            <person name="Ohtoshi R."/>
            <person name="Tomita M."/>
            <person name="Numata K."/>
            <person name="Arakawa K."/>
        </authorList>
    </citation>
    <scope>NUCLEOTIDE SEQUENCE [LARGE SCALE GENOMIC DNA]</scope>
</reference>
<accession>A0A4C1Z8I5</accession>
<organism evidence="2 3">
    <name type="scientific">Eumeta variegata</name>
    <name type="common">Bagworm moth</name>
    <name type="synonym">Eumeta japonica</name>
    <dbReference type="NCBI Taxonomy" id="151549"/>
    <lineage>
        <taxon>Eukaryota</taxon>
        <taxon>Metazoa</taxon>
        <taxon>Ecdysozoa</taxon>
        <taxon>Arthropoda</taxon>
        <taxon>Hexapoda</taxon>
        <taxon>Insecta</taxon>
        <taxon>Pterygota</taxon>
        <taxon>Neoptera</taxon>
        <taxon>Endopterygota</taxon>
        <taxon>Lepidoptera</taxon>
        <taxon>Glossata</taxon>
        <taxon>Ditrysia</taxon>
        <taxon>Tineoidea</taxon>
        <taxon>Psychidae</taxon>
        <taxon>Oiketicinae</taxon>
        <taxon>Eumeta</taxon>
    </lineage>
</organism>
<dbReference type="Proteomes" id="UP000299102">
    <property type="component" value="Unassembled WGS sequence"/>
</dbReference>
<dbReference type="AlphaFoldDB" id="A0A4C1Z8I5"/>